<evidence type="ECO:0000256" key="1">
    <source>
        <dbReference type="SAM" id="MobiDB-lite"/>
    </source>
</evidence>
<dbReference type="EMBL" id="KZ502537">
    <property type="protein sequence ID" value="PKU77064.1"/>
    <property type="molecule type" value="Genomic_DNA"/>
</dbReference>
<evidence type="ECO:0000313" key="4">
    <source>
        <dbReference type="Proteomes" id="UP000233837"/>
    </source>
</evidence>
<dbReference type="Proteomes" id="UP000233837">
    <property type="component" value="Unassembled WGS sequence"/>
</dbReference>
<protein>
    <submittedName>
        <fullName evidence="3">Peptide-N4-(N-acetyl-beta-glucosaminyl)asparagine amidase A</fullName>
    </submittedName>
</protein>
<feature type="domain" description="Peptide N-acetyl-beta-D-glucosaminyl asparaginase amidase A N-terminal" evidence="2">
    <location>
        <begin position="102"/>
        <end position="444"/>
    </location>
</feature>
<evidence type="ECO:0000313" key="3">
    <source>
        <dbReference type="EMBL" id="PKU77064.1"/>
    </source>
</evidence>
<reference evidence="3 4" key="2">
    <citation type="journal article" date="2017" name="Nature">
        <title>The Apostasia genome and the evolution of orchids.</title>
        <authorList>
            <person name="Zhang G.Q."/>
            <person name="Liu K.W."/>
            <person name="Li Z."/>
            <person name="Lohaus R."/>
            <person name="Hsiao Y.Y."/>
            <person name="Niu S.C."/>
            <person name="Wang J.Y."/>
            <person name="Lin Y.C."/>
            <person name="Xu Q."/>
            <person name="Chen L.J."/>
            <person name="Yoshida K."/>
            <person name="Fujiwara S."/>
            <person name="Wang Z.W."/>
            <person name="Zhang Y.Q."/>
            <person name="Mitsuda N."/>
            <person name="Wang M."/>
            <person name="Liu G.H."/>
            <person name="Pecoraro L."/>
            <person name="Huang H.X."/>
            <person name="Xiao X.J."/>
            <person name="Lin M."/>
            <person name="Wu X.Y."/>
            <person name="Wu W.L."/>
            <person name="Chen Y.Y."/>
            <person name="Chang S.B."/>
            <person name="Sakamoto S."/>
            <person name="Ohme-Takagi M."/>
            <person name="Yagi M."/>
            <person name="Zeng S.J."/>
            <person name="Shen C.Y."/>
            <person name="Yeh C.M."/>
            <person name="Luo Y.B."/>
            <person name="Tsai W.C."/>
            <person name="Van de Peer Y."/>
            <person name="Liu Z.J."/>
        </authorList>
    </citation>
    <scope>NUCLEOTIDE SEQUENCE [LARGE SCALE GENOMIC DNA]</scope>
    <source>
        <tissue evidence="3">The whole plant</tissue>
    </source>
</reference>
<dbReference type="InterPro" id="IPR056948">
    <property type="entry name" value="PNGaseA_N"/>
</dbReference>
<dbReference type="PANTHER" id="PTHR31104">
    <property type="entry name" value="PEPTIDE-N4-(N-ACETYL-BETA-GLUCOSAMINYL)ASPARAGINE AMIDASE A PROTEIN"/>
    <property type="match status" value="1"/>
</dbReference>
<dbReference type="InterPro" id="IPR021102">
    <property type="entry name" value="PNGase_A"/>
</dbReference>
<sequence length="642" mass="71135">MSRRNEGIAKHILNNSIFVFFFLFILNPGRCQEHLPRRRARFSLTLALGLELEITMNSQYLSIFFLMVSLPIVTHSEGPIPSISLEHLDPTLPPAALAGQIPKCSVLVLQQEFTDTTGSPPASANYTHPRECPFPWTRVILELSVSASDLQRERIAAIWIDGSEILRTITPLPMAPGAFWTVRKDISRYSAILRRLGDPSYTAARGRGIISMMLENSDSPTHLPGVYSANVSLHFYRGSTTTTAAAAAAHPNTRSLYHEPADIILPISNPTGYLGSNGFWFRINNETHIQTAPFALPMNAYRAVLEIFVSYHGDDQFWYTNPLRNSYLNRSPGTNLSTPRANGGLRQLYANIDGQFAGGHIPFPVIYPRSINPFFWSPVAAIGAFDMPSYDLDLTPFLGLLLDGRTHEIGLGVRDAQAYWLVSANLHVWVDLWSDAVRAGLVHYYVPPLKVNRNAEWRNLDGQSEINAEGLWQFTGWVSSSRGNITTAVRQKIKFKSQIEVQNRGAVTQVEVNNKERMMVEMSRGHQTLGRAQMLVEAPLQVQTTSVSAAGGSVFRKARLFHQLLESVVLSEGQAMTTSTLTDRQDAEGSALMRGEDPVWGSGSTRSSYKYRDDNTCYLRALNTAGGVVMVDTTSPSCAAEA</sequence>
<proteinExistence type="predicted"/>
<feature type="region of interest" description="Disordered" evidence="1">
    <location>
        <begin position="579"/>
        <end position="606"/>
    </location>
</feature>
<accession>A0A2I0WN24</accession>
<dbReference type="OrthoDB" id="1612078at2759"/>
<dbReference type="Pfam" id="PF12222">
    <property type="entry name" value="PNGaseA"/>
    <property type="match status" value="1"/>
</dbReference>
<dbReference type="AlphaFoldDB" id="A0A2I0WN24"/>
<keyword evidence="4" id="KW-1185">Reference proteome</keyword>
<reference evidence="3 4" key="1">
    <citation type="journal article" date="2016" name="Sci. Rep.">
        <title>The Dendrobium catenatum Lindl. genome sequence provides insights into polysaccharide synthase, floral development and adaptive evolution.</title>
        <authorList>
            <person name="Zhang G.Q."/>
            <person name="Xu Q."/>
            <person name="Bian C."/>
            <person name="Tsai W.C."/>
            <person name="Yeh C.M."/>
            <person name="Liu K.W."/>
            <person name="Yoshida K."/>
            <person name="Zhang L.S."/>
            <person name="Chang S.B."/>
            <person name="Chen F."/>
            <person name="Shi Y."/>
            <person name="Su Y.Y."/>
            <person name="Zhang Y.Q."/>
            <person name="Chen L.J."/>
            <person name="Yin Y."/>
            <person name="Lin M."/>
            <person name="Huang H."/>
            <person name="Deng H."/>
            <person name="Wang Z.W."/>
            <person name="Zhu S.L."/>
            <person name="Zhao X."/>
            <person name="Deng C."/>
            <person name="Niu S.C."/>
            <person name="Huang J."/>
            <person name="Wang M."/>
            <person name="Liu G.H."/>
            <person name="Yang H.J."/>
            <person name="Xiao X.J."/>
            <person name="Hsiao Y.Y."/>
            <person name="Wu W.L."/>
            <person name="Chen Y.Y."/>
            <person name="Mitsuda N."/>
            <person name="Ohme-Takagi M."/>
            <person name="Luo Y.B."/>
            <person name="Van de Peer Y."/>
            <person name="Liu Z.J."/>
        </authorList>
    </citation>
    <scope>NUCLEOTIDE SEQUENCE [LARGE SCALE GENOMIC DNA]</scope>
    <source>
        <tissue evidence="3">The whole plant</tissue>
    </source>
</reference>
<evidence type="ECO:0000259" key="2">
    <source>
        <dbReference type="Pfam" id="PF12222"/>
    </source>
</evidence>
<organism evidence="3 4">
    <name type="scientific">Dendrobium catenatum</name>
    <dbReference type="NCBI Taxonomy" id="906689"/>
    <lineage>
        <taxon>Eukaryota</taxon>
        <taxon>Viridiplantae</taxon>
        <taxon>Streptophyta</taxon>
        <taxon>Embryophyta</taxon>
        <taxon>Tracheophyta</taxon>
        <taxon>Spermatophyta</taxon>
        <taxon>Magnoliopsida</taxon>
        <taxon>Liliopsida</taxon>
        <taxon>Asparagales</taxon>
        <taxon>Orchidaceae</taxon>
        <taxon>Epidendroideae</taxon>
        <taxon>Malaxideae</taxon>
        <taxon>Dendrobiinae</taxon>
        <taxon>Dendrobium</taxon>
    </lineage>
</organism>
<gene>
    <name evidence="3" type="ORF">MA16_Dca001670</name>
</gene>
<name>A0A2I0WN24_9ASPA</name>